<evidence type="ECO:0000313" key="2">
    <source>
        <dbReference type="EMBL" id="RAI24670.1"/>
    </source>
</evidence>
<accession>A0A327JE26</accession>
<comment type="caution">
    <text evidence="2">The sequence shown here is derived from an EMBL/GenBank/DDBJ whole genome shotgun (WGS) entry which is preliminary data.</text>
</comment>
<reference evidence="2 3" key="1">
    <citation type="submission" date="2017-07" db="EMBL/GenBank/DDBJ databases">
        <title>Draft Genome Sequences of Select Purple Nonsulfur Bacteria.</title>
        <authorList>
            <person name="Lasarre B."/>
            <person name="Mckinlay J.B."/>
        </authorList>
    </citation>
    <scope>NUCLEOTIDE SEQUENCE [LARGE SCALE GENOMIC DNA]</scope>
    <source>
        <strain evidence="2 3">DSM 11290</strain>
    </source>
</reference>
<organism evidence="2 3">
    <name type="scientific">Rhodobium orientis</name>
    <dbReference type="NCBI Taxonomy" id="34017"/>
    <lineage>
        <taxon>Bacteria</taxon>
        <taxon>Pseudomonadati</taxon>
        <taxon>Pseudomonadota</taxon>
        <taxon>Alphaproteobacteria</taxon>
        <taxon>Hyphomicrobiales</taxon>
        <taxon>Rhodobiaceae</taxon>
        <taxon>Rhodobium</taxon>
    </lineage>
</organism>
<name>A0A327JE26_9HYPH</name>
<dbReference type="Proteomes" id="UP000249299">
    <property type="component" value="Unassembled WGS sequence"/>
</dbReference>
<proteinExistence type="predicted"/>
<gene>
    <name evidence="2" type="ORF">CH339_21590</name>
</gene>
<protein>
    <submittedName>
        <fullName evidence="2">Uncharacterized protein</fullName>
    </submittedName>
</protein>
<evidence type="ECO:0000313" key="3">
    <source>
        <dbReference type="Proteomes" id="UP000249299"/>
    </source>
</evidence>
<dbReference type="AlphaFoldDB" id="A0A327JE26"/>
<dbReference type="EMBL" id="NPEV01000071">
    <property type="protein sequence ID" value="RAI24670.1"/>
    <property type="molecule type" value="Genomic_DNA"/>
</dbReference>
<dbReference type="RefSeq" id="WP_111436504.1">
    <property type="nucleotide sequence ID" value="NZ_JACIGG010000034.1"/>
</dbReference>
<sequence length="89" mass="9556">MEISKMGVWNMATEPNATPAELEAERELAAIARMIAFTRQSAHAQGLDLVTYCLDMALAAAMEELEPPVEEEAGAVQSDVGALGEELLH</sequence>
<keyword evidence="3" id="KW-1185">Reference proteome</keyword>
<evidence type="ECO:0000256" key="1">
    <source>
        <dbReference type="SAM" id="MobiDB-lite"/>
    </source>
</evidence>
<feature type="region of interest" description="Disordered" evidence="1">
    <location>
        <begin position="69"/>
        <end position="89"/>
    </location>
</feature>